<evidence type="ECO:0000313" key="2">
    <source>
        <dbReference type="EMBL" id="SDJ62983.1"/>
    </source>
</evidence>
<dbReference type="STRING" id="658219.SAMN05216212_0476"/>
<dbReference type="SUPFAM" id="SSF49503">
    <property type="entry name" value="Cupredoxins"/>
    <property type="match status" value="1"/>
</dbReference>
<dbReference type="EMBL" id="FNFH01000001">
    <property type="protein sequence ID" value="SDJ62983.1"/>
    <property type="molecule type" value="Genomic_DNA"/>
</dbReference>
<dbReference type="Proteomes" id="UP000199305">
    <property type="component" value="Unassembled WGS sequence"/>
</dbReference>
<keyword evidence="1" id="KW-0732">Signal</keyword>
<feature type="signal peptide" evidence="1">
    <location>
        <begin position="1"/>
        <end position="22"/>
    </location>
</feature>
<organism evidence="2 3">
    <name type="scientific">Microbulbifer yueqingensis</name>
    <dbReference type="NCBI Taxonomy" id="658219"/>
    <lineage>
        <taxon>Bacteria</taxon>
        <taxon>Pseudomonadati</taxon>
        <taxon>Pseudomonadota</taxon>
        <taxon>Gammaproteobacteria</taxon>
        <taxon>Cellvibrionales</taxon>
        <taxon>Microbulbiferaceae</taxon>
        <taxon>Microbulbifer</taxon>
    </lineage>
</organism>
<keyword evidence="3" id="KW-1185">Reference proteome</keyword>
<evidence type="ECO:0000313" key="3">
    <source>
        <dbReference type="Proteomes" id="UP000199305"/>
    </source>
</evidence>
<evidence type="ECO:0008006" key="4">
    <source>
        <dbReference type="Google" id="ProtNLM"/>
    </source>
</evidence>
<evidence type="ECO:0000256" key="1">
    <source>
        <dbReference type="SAM" id="SignalP"/>
    </source>
</evidence>
<dbReference type="AlphaFoldDB" id="A0A1G8VAF2"/>
<dbReference type="InterPro" id="IPR008972">
    <property type="entry name" value="Cupredoxin"/>
</dbReference>
<name>A0A1G8VAF2_9GAMM</name>
<proteinExistence type="predicted"/>
<accession>A0A1G8VAF2</accession>
<feature type="chain" id="PRO_5011655460" description="Copper binding protein, plastocyanin/azurin family" evidence="1">
    <location>
        <begin position="23"/>
        <end position="293"/>
    </location>
</feature>
<protein>
    <recommendedName>
        <fullName evidence="4">Copper binding protein, plastocyanin/azurin family</fullName>
    </recommendedName>
</protein>
<sequence length="293" mass="32100">MTRKSVLLAALVFLLSAGDLQAKPQPVTAPRVIDVMAVDYAFAVPTEIPAGWTTFRLQNRGREVHIMSLAQLPAPVELREIRALNSAYVRDQHQLKSGSITPEQAAERWQEMEPSWWGDIEMQGGVGFVSPGQVGETTLYLEPGLYELTCHIKTRDGKSHFIMGMRAHIRVTGEGSATVAPTAQAKLTVSSDGLVLAGELGRGDQLVEIHYTDSPDPLHDVHLAKLDGRDSELQAAHWMKGVQAPAPVIFLGGVGHLRGGESGYFSASYQPGHYMFLCQQHPEEQLVFEIPEV</sequence>
<gene>
    <name evidence="2" type="ORF">SAMN05216212_0476</name>
</gene>
<reference evidence="3" key="1">
    <citation type="submission" date="2016-10" db="EMBL/GenBank/DDBJ databases">
        <authorList>
            <person name="Varghese N."/>
            <person name="Submissions S."/>
        </authorList>
    </citation>
    <scope>NUCLEOTIDE SEQUENCE [LARGE SCALE GENOMIC DNA]</scope>
    <source>
        <strain evidence="3">CGMCC 1.10658</strain>
    </source>
</reference>